<dbReference type="InterPro" id="IPR023346">
    <property type="entry name" value="Lysozyme-like_dom_sf"/>
</dbReference>
<protein>
    <submittedName>
        <fullName evidence="3">Putative peptidoglycan binding protein</fullName>
    </submittedName>
</protein>
<sequence length="201" mass="21599">MATNKKKIAGGVGGAVALILSAIVAVEGGFVDNANDPGGKTKNGVTEKVARADGYTGPMQELPEDRALKILSTNYLEKPGLLPLVERSPALAKETADQVVNFGPHRPSCYFQRALNALNDRGRIYRNIKVDCRIGPATIAAWDALAAKRGKADACRVMVKLMDAQQGVEYLRLSEVNAKLQTFTYGWARTRLGNVPLAECG</sequence>
<evidence type="ECO:0000259" key="1">
    <source>
        <dbReference type="Pfam" id="PF05838"/>
    </source>
</evidence>
<feature type="domain" description="TtsA-like Glycoside hydrolase family 108" evidence="1">
    <location>
        <begin position="21"/>
        <end position="103"/>
    </location>
</feature>
<evidence type="ECO:0000313" key="4">
    <source>
        <dbReference type="Proteomes" id="UP000295493"/>
    </source>
</evidence>
<gene>
    <name evidence="3" type="ORF">EV664_105161</name>
</gene>
<dbReference type="InterPro" id="IPR008565">
    <property type="entry name" value="TtsA-like_GH18_dom"/>
</dbReference>
<keyword evidence="4" id="KW-1185">Reference proteome</keyword>
<organism evidence="3 4">
    <name type="scientific">Stakelama pacifica</name>
    <dbReference type="NCBI Taxonomy" id="517720"/>
    <lineage>
        <taxon>Bacteria</taxon>
        <taxon>Pseudomonadati</taxon>
        <taxon>Pseudomonadota</taxon>
        <taxon>Alphaproteobacteria</taxon>
        <taxon>Sphingomonadales</taxon>
        <taxon>Sphingomonadaceae</taxon>
        <taxon>Stakelama</taxon>
    </lineage>
</organism>
<feature type="domain" description="Peptidoglycan binding" evidence="2">
    <location>
        <begin position="107"/>
        <end position="190"/>
    </location>
</feature>
<dbReference type="Gene3D" id="1.20.141.10">
    <property type="entry name" value="Chitosanase, subunit A, domain 1"/>
    <property type="match status" value="1"/>
</dbReference>
<dbReference type="Pfam" id="PF09374">
    <property type="entry name" value="PG_binding_3"/>
    <property type="match status" value="1"/>
</dbReference>
<dbReference type="Proteomes" id="UP000295493">
    <property type="component" value="Unassembled WGS sequence"/>
</dbReference>
<dbReference type="Pfam" id="PF05838">
    <property type="entry name" value="Glyco_hydro_108"/>
    <property type="match status" value="1"/>
</dbReference>
<name>A0A4R6FN48_9SPHN</name>
<dbReference type="SUPFAM" id="SSF53955">
    <property type="entry name" value="Lysozyme-like"/>
    <property type="match status" value="1"/>
</dbReference>
<dbReference type="AlphaFoldDB" id="A0A4R6FN48"/>
<comment type="caution">
    <text evidence="3">The sequence shown here is derived from an EMBL/GenBank/DDBJ whole genome shotgun (WGS) entry which is preliminary data.</text>
</comment>
<dbReference type="RefSeq" id="WP_162848812.1">
    <property type="nucleotide sequence ID" value="NZ_BMLU01000005.1"/>
</dbReference>
<dbReference type="EMBL" id="SNWD01000005">
    <property type="protein sequence ID" value="TDN82963.1"/>
    <property type="molecule type" value="Genomic_DNA"/>
</dbReference>
<dbReference type="InterPro" id="IPR018537">
    <property type="entry name" value="Peptidoglycan-bd_3"/>
</dbReference>
<evidence type="ECO:0000259" key="2">
    <source>
        <dbReference type="Pfam" id="PF09374"/>
    </source>
</evidence>
<proteinExistence type="predicted"/>
<reference evidence="3 4" key="1">
    <citation type="submission" date="2019-03" db="EMBL/GenBank/DDBJ databases">
        <title>Genomic Encyclopedia of Type Strains, Phase IV (KMG-IV): sequencing the most valuable type-strain genomes for metagenomic binning, comparative biology and taxonomic classification.</title>
        <authorList>
            <person name="Goeker M."/>
        </authorList>
    </citation>
    <scope>NUCLEOTIDE SEQUENCE [LARGE SCALE GENOMIC DNA]</scope>
    <source>
        <strain evidence="3 4">DSM 25059</strain>
    </source>
</reference>
<accession>A0A4R6FN48</accession>
<evidence type="ECO:0000313" key="3">
    <source>
        <dbReference type="EMBL" id="TDN82963.1"/>
    </source>
</evidence>